<dbReference type="Proteomes" id="UP000683417">
    <property type="component" value="Unassembled WGS sequence"/>
</dbReference>
<reference evidence="2" key="1">
    <citation type="submission" date="2020-10" db="EMBL/GenBank/DDBJ databases">
        <authorList>
            <person name="Muller C M."/>
        </authorList>
    </citation>
    <scope>NUCLEOTIDE SEQUENCE</scope>
    <source>
        <strain evidence="2">THUN-12</strain>
    </source>
</reference>
<name>A0A9W4CYW8_BLUGR</name>
<feature type="compositionally biased region" description="Polar residues" evidence="1">
    <location>
        <begin position="587"/>
        <end position="612"/>
    </location>
</feature>
<gene>
    <name evidence="2" type="ORF">BGTH12_LOCUS2788</name>
</gene>
<protein>
    <submittedName>
        <fullName evidence="2">BgTH12-01682</fullName>
    </submittedName>
</protein>
<proteinExistence type="predicted"/>
<feature type="compositionally biased region" description="Polar residues" evidence="1">
    <location>
        <begin position="647"/>
        <end position="656"/>
    </location>
</feature>
<evidence type="ECO:0000256" key="1">
    <source>
        <dbReference type="SAM" id="MobiDB-lite"/>
    </source>
</evidence>
<accession>A0A9W4CYW8</accession>
<dbReference type="AlphaFoldDB" id="A0A9W4CYW8"/>
<dbReference type="EMBL" id="CAJHIT010000005">
    <property type="protein sequence ID" value="CAD6501430.1"/>
    <property type="molecule type" value="Genomic_DNA"/>
</dbReference>
<evidence type="ECO:0000313" key="3">
    <source>
        <dbReference type="Proteomes" id="UP000683417"/>
    </source>
</evidence>
<feature type="region of interest" description="Disordered" evidence="1">
    <location>
        <begin position="519"/>
        <end position="656"/>
    </location>
</feature>
<organism evidence="2 3">
    <name type="scientific">Blumeria graminis f. sp. triticale</name>
    <dbReference type="NCBI Taxonomy" id="1689686"/>
    <lineage>
        <taxon>Eukaryota</taxon>
        <taxon>Fungi</taxon>
        <taxon>Dikarya</taxon>
        <taxon>Ascomycota</taxon>
        <taxon>Pezizomycotina</taxon>
        <taxon>Leotiomycetes</taxon>
        <taxon>Erysiphales</taxon>
        <taxon>Erysiphaceae</taxon>
        <taxon>Blumeria</taxon>
    </lineage>
</organism>
<sequence>MILLGSKLFIRDICRYTNLLINFYHRRPIHLLHASTTRHPVGNHGIKQFKQFEYPSPESREIELWEKKPLKLIKKLSLSEAIENYLEPGVILLPIYEKGTRSLPYPHVPRFYLGKINTTKVYLPKTQKSKGRKSKEVHFKTNNDSGFITQALYRSYHFLSRSEKRSPVEIHVHTSLKKPKNISRKSHLDIIERKRLKQEYVKSFKEEIVNAYNFWPQTILRSMPEGASITIKPVADDTQVCWVMDLGGMERTDLFEKNKEIQFELDDEGKGVPEKDIRQRAKEDLRNIRQILADEKKLCKTGEKSIQPHEKNTPSSNVIHSKLSSQIVNDTRKLQSDVGETIDTLKSYGDSSCSMPPSKATKLLEAQEDKSKSEKKIFSIKAIEKIAGAVVSEKITNLSEKIDKLKRKFEDVKYNRDAFDTEVKFLRSEIESRAEALFADDPNPKERKHHLLVRLELEKDRDRRKINDEFETYLKRLRTLQHNFRREVKEAKATKAKSQEDPLVARMNEKSYKGSLTLIEFSDDPNGNDEIFPPSRSIKLDSRVSLPRNKRPKKPDPRNTPKNIPSSASPKYGAVKDLLSGEKSELDSTGSRSLIRRLQNSSPSNLPPNKTSSDARDYGATKYLPPSENNLLDTRSSRPLIRRLQGSGPSNLSPIKTSLNRQEFENFGNFPSSRRIKLDYGAAPPHARPWKSLDLGPKNFQEDEELGAKLRSAMLGKNSSIRGRRDSILPKFIKRS</sequence>
<evidence type="ECO:0000313" key="2">
    <source>
        <dbReference type="EMBL" id="CAD6501430.1"/>
    </source>
</evidence>
<comment type="caution">
    <text evidence="2">The sequence shown here is derived from an EMBL/GenBank/DDBJ whole genome shotgun (WGS) entry which is preliminary data.</text>
</comment>